<keyword evidence="4" id="KW-0645">Protease</keyword>
<dbReference type="PROSITE" id="PS00708">
    <property type="entry name" value="PRO_ENDOPEP_SER"/>
    <property type="match status" value="1"/>
</dbReference>
<dbReference type="AlphaFoldDB" id="A0A1G4W3S0"/>
<dbReference type="InterPro" id="IPR051167">
    <property type="entry name" value="Prolyl_oligopep/macrocyclase"/>
</dbReference>
<evidence type="ECO:0000259" key="8">
    <source>
        <dbReference type="Pfam" id="PF00326"/>
    </source>
</evidence>
<organism evidence="10 11">
    <name type="scientific">Flavobacterium saliperosum</name>
    <dbReference type="NCBI Taxonomy" id="329186"/>
    <lineage>
        <taxon>Bacteria</taxon>
        <taxon>Pseudomonadati</taxon>
        <taxon>Bacteroidota</taxon>
        <taxon>Flavobacteriia</taxon>
        <taxon>Flavobacteriales</taxon>
        <taxon>Flavobacteriaceae</taxon>
        <taxon>Flavobacterium</taxon>
    </lineage>
</organism>
<dbReference type="InterPro" id="IPR002471">
    <property type="entry name" value="Pept_S9_AS"/>
</dbReference>
<dbReference type="eggNOG" id="COG1505">
    <property type="taxonomic scope" value="Bacteria"/>
</dbReference>
<dbReference type="Gene3D" id="3.40.50.1820">
    <property type="entry name" value="alpha/beta hydrolase"/>
    <property type="match status" value="1"/>
</dbReference>
<name>A0A1G4W3S0_9FLAO</name>
<evidence type="ECO:0000256" key="4">
    <source>
        <dbReference type="ARBA" id="ARBA00022670"/>
    </source>
</evidence>
<dbReference type="InterPro" id="IPR001375">
    <property type="entry name" value="Peptidase_S9_cat"/>
</dbReference>
<dbReference type="GO" id="GO:0070012">
    <property type="term" value="F:oligopeptidase activity"/>
    <property type="evidence" value="ECO:0007669"/>
    <property type="project" value="TreeGrafter"/>
</dbReference>
<dbReference type="Proteomes" id="UP000182124">
    <property type="component" value="Unassembled WGS sequence"/>
</dbReference>
<evidence type="ECO:0000313" key="10">
    <source>
        <dbReference type="EMBL" id="SCX16233.1"/>
    </source>
</evidence>
<dbReference type="InterPro" id="IPR002470">
    <property type="entry name" value="Peptidase_S9A"/>
</dbReference>
<dbReference type="PANTHER" id="PTHR42881:SF2">
    <property type="entry name" value="PROLYL ENDOPEPTIDASE"/>
    <property type="match status" value="1"/>
</dbReference>
<dbReference type="EC" id="3.4.21.26" evidence="3"/>
<dbReference type="GO" id="GO:0004252">
    <property type="term" value="F:serine-type endopeptidase activity"/>
    <property type="evidence" value="ECO:0007669"/>
    <property type="project" value="UniProtKB-EC"/>
</dbReference>
<feature type="chain" id="PRO_5010303230" description="prolyl oligopeptidase" evidence="7">
    <location>
        <begin position="27"/>
        <end position="702"/>
    </location>
</feature>
<dbReference type="InterPro" id="IPR029058">
    <property type="entry name" value="AB_hydrolase_fold"/>
</dbReference>
<evidence type="ECO:0000256" key="2">
    <source>
        <dbReference type="ARBA" id="ARBA00005228"/>
    </source>
</evidence>
<dbReference type="SUPFAM" id="SSF50993">
    <property type="entry name" value="Peptidase/esterase 'gauge' domain"/>
    <property type="match status" value="1"/>
</dbReference>
<evidence type="ECO:0000256" key="7">
    <source>
        <dbReference type="SAM" id="SignalP"/>
    </source>
</evidence>
<feature type="domain" description="Peptidase S9 prolyl oligopeptidase catalytic" evidence="8">
    <location>
        <begin position="492"/>
        <end position="701"/>
    </location>
</feature>
<dbReference type="SUPFAM" id="SSF53474">
    <property type="entry name" value="alpha/beta-Hydrolases"/>
    <property type="match status" value="1"/>
</dbReference>
<evidence type="ECO:0000313" key="11">
    <source>
        <dbReference type="Proteomes" id="UP000182124"/>
    </source>
</evidence>
<dbReference type="Pfam" id="PF00326">
    <property type="entry name" value="Peptidase_S9"/>
    <property type="match status" value="1"/>
</dbReference>
<evidence type="ECO:0000256" key="1">
    <source>
        <dbReference type="ARBA" id="ARBA00001070"/>
    </source>
</evidence>
<keyword evidence="5" id="KW-0378">Hydrolase</keyword>
<keyword evidence="6" id="KW-0720">Serine protease</keyword>
<protein>
    <recommendedName>
        <fullName evidence="3">prolyl oligopeptidase</fullName>
        <ecNumber evidence="3">3.4.21.26</ecNumber>
    </recommendedName>
</protein>
<evidence type="ECO:0000256" key="3">
    <source>
        <dbReference type="ARBA" id="ARBA00011897"/>
    </source>
</evidence>
<dbReference type="GO" id="GO:0005829">
    <property type="term" value="C:cytosol"/>
    <property type="evidence" value="ECO:0007669"/>
    <property type="project" value="TreeGrafter"/>
</dbReference>
<accession>A0A1G4W3S0</accession>
<evidence type="ECO:0000256" key="5">
    <source>
        <dbReference type="ARBA" id="ARBA00022801"/>
    </source>
</evidence>
<dbReference type="PRINTS" id="PR00862">
    <property type="entry name" value="PROLIGOPTASE"/>
</dbReference>
<evidence type="ECO:0000259" key="9">
    <source>
        <dbReference type="Pfam" id="PF02897"/>
    </source>
</evidence>
<dbReference type="InterPro" id="IPR023302">
    <property type="entry name" value="Pept_S9A_N"/>
</dbReference>
<dbReference type="GO" id="GO:0006508">
    <property type="term" value="P:proteolysis"/>
    <property type="evidence" value="ECO:0007669"/>
    <property type="project" value="UniProtKB-KW"/>
</dbReference>
<evidence type="ECO:0000256" key="6">
    <source>
        <dbReference type="ARBA" id="ARBA00022825"/>
    </source>
</evidence>
<dbReference type="STRING" id="329186.SAMN02927925_02358"/>
<dbReference type="PANTHER" id="PTHR42881">
    <property type="entry name" value="PROLYL ENDOPEPTIDASE"/>
    <property type="match status" value="1"/>
</dbReference>
<comment type="similarity">
    <text evidence="2">Belongs to the peptidase S9A family.</text>
</comment>
<keyword evidence="7" id="KW-0732">Signal</keyword>
<dbReference type="Pfam" id="PF02897">
    <property type="entry name" value="Peptidase_S9_N"/>
    <property type="match status" value="1"/>
</dbReference>
<gene>
    <name evidence="10" type="ORF">SAMN02927925_02358</name>
</gene>
<proteinExistence type="inferred from homology"/>
<sequence>MIFQFPLKMKKITVFYCLLFTVFVFSQSTMTTKKNPSPFTKHGITLIDDYAWLENTKSEDVVNWVDTQNKNTKAHLEEINLAKSIAVKIREYDRLTAATLPDKKGKYFYKMYRKDNTTPAYLTYRKSLNDFPTEIVNSYKIYNDPTVFINGYYPSKNSKYLATKFNINGSDKNEVRFYNLTTGTNPLDILKNIKYSNVEWNEDDGVFYKKNSNTEVFAKDSTYQLYYHKMGESQDKDVLVFDTSKSETTFSFFTSRGRLFVVEKNKEETLKKYYSASLKVFPFKLEKFIEDKSQNFEFISYRNNRVYFSSGKYDWGEIRSMDINNPKDETVVIPQIYNHLLVGHYFLDDYIVCKYKTLGKNYLIVYENSGAFLKRIEVPGGVDFRFKFYDPETKNLYVSFFSRTLPNQNYTINLLTGEANPFYNDFIKPKPTIFPLNYFETKSLTFKSRDGKDVPISIVYKKGIPLDSNNPTLLEAYGGFGNISSPDFESGLLYFLGKGGIYAFAEIRGGGEKGINWHKDGKGIKKINGFNDFIDAAEFLIREKYTSPNKLGISGGSHGGLVVGVAMTQRPDLFKVAIPVAGVFDMAKYNLFTTGQYHLDEFGNPDNKPEYEALLTYSPYHNIKEDVNYPTTLILAGENDDRVTPFQSYKFAAKLQNRATQKNPVYINVLKKAGHNGRGQTYDGRIESQSEYFSFLLYHLNK</sequence>
<feature type="domain" description="Peptidase S9A N-terminal" evidence="9">
    <location>
        <begin position="33"/>
        <end position="422"/>
    </location>
</feature>
<dbReference type="Gene3D" id="2.130.10.120">
    <property type="entry name" value="Prolyl oligopeptidase, N-terminal domain"/>
    <property type="match status" value="1"/>
</dbReference>
<reference evidence="10 11" key="1">
    <citation type="submission" date="2016-10" db="EMBL/GenBank/DDBJ databases">
        <authorList>
            <person name="de Groot N.N."/>
        </authorList>
    </citation>
    <scope>NUCLEOTIDE SEQUENCE [LARGE SCALE GENOMIC DNA]</scope>
    <source>
        <strain evidence="10 11">CGMCC 1.3801</strain>
    </source>
</reference>
<comment type="catalytic activity">
    <reaction evidence="1">
        <text>Hydrolysis of Pro-|-Xaa &gt;&gt; Ala-|-Xaa in oligopeptides.</text>
        <dbReference type="EC" id="3.4.21.26"/>
    </reaction>
</comment>
<feature type="signal peptide" evidence="7">
    <location>
        <begin position="1"/>
        <end position="26"/>
    </location>
</feature>
<dbReference type="EMBL" id="FMTY01000006">
    <property type="protein sequence ID" value="SCX16233.1"/>
    <property type="molecule type" value="Genomic_DNA"/>
</dbReference>